<sequence length="43" mass="4799">MASDGKFAEGYARSLGEMVYGEKPEYASAFEKVQKIAERIRNA</sequence>
<reference evidence="1 2" key="1">
    <citation type="journal article" date="2012" name="J. Bacteriol.">
        <title>Genome sequence of Rhizobium grahamii CCGE502, a broad-host-range symbiont with low nodulation competitiveness in Phaseolus vulgaris.</title>
        <authorList>
            <person name="Althabegoiti M.J."/>
            <person name="Lozano L."/>
            <person name="Torres-Tejerizo G."/>
            <person name="Ormeno-Orrillo E."/>
            <person name="Rogel M.A."/>
            <person name="Gonzalez V."/>
            <person name="Martinez-Romero E."/>
        </authorList>
    </citation>
    <scope>NUCLEOTIDE SEQUENCE [LARGE SCALE GENOMIC DNA]</scope>
    <source>
        <strain evidence="1 2">CCGE 502</strain>
        <plasmid evidence="1">pRg502a</plasmid>
    </source>
</reference>
<keyword evidence="1" id="KW-0614">Plasmid</keyword>
<dbReference type="EMBL" id="AEYE02000038">
    <property type="protein sequence ID" value="EPE93875.1"/>
    <property type="molecule type" value="Genomic_DNA"/>
</dbReference>
<gene>
    <name evidence="1" type="ORF">RGCCGE502_33836</name>
</gene>
<protein>
    <submittedName>
        <fullName evidence="1">Uncharacterized protein</fullName>
    </submittedName>
</protein>
<dbReference type="HOGENOM" id="CLU_3238668_0_0_5"/>
<organism evidence="1 2">
    <name type="scientific">Rhizobium grahamii CCGE 502</name>
    <dbReference type="NCBI Taxonomy" id="990285"/>
    <lineage>
        <taxon>Bacteria</taxon>
        <taxon>Pseudomonadati</taxon>
        <taxon>Pseudomonadota</taxon>
        <taxon>Alphaproteobacteria</taxon>
        <taxon>Hyphomicrobiales</taxon>
        <taxon>Rhizobiaceae</taxon>
        <taxon>Rhizobium/Agrobacterium group</taxon>
        <taxon>Rhizobium</taxon>
    </lineage>
</organism>
<evidence type="ECO:0000313" key="2">
    <source>
        <dbReference type="Proteomes" id="UP000014411"/>
    </source>
</evidence>
<name>S3H6J4_9HYPH</name>
<evidence type="ECO:0000313" key="1">
    <source>
        <dbReference type="EMBL" id="EPE93875.1"/>
    </source>
</evidence>
<dbReference type="AlphaFoldDB" id="S3H6J4"/>
<proteinExistence type="predicted"/>
<comment type="caution">
    <text evidence="1">The sequence shown here is derived from an EMBL/GenBank/DDBJ whole genome shotgun (WGS) entry which is preliminary data.</text>
</comment>
<dbReference type="Proteomes" id="UP000014411">
    <property type="component" value="Unassembled WGS sequence"/>
</dbReference>
<keyword evidence="2" id="KW-1185">Reference proteome</keyword>
<geneLocation type="plasmid" evidence="1">
    <name>pRg502a</name>
</geneLocation>
<accession>S3H6J4</accession>